<keyword evidence="6" id="KW-1185">Reference proteome</keyword>
<dbReference type="SUPFAM" id="SSF58104">
    <property type="entry name" value="Methyl-accepting chemotaxis protein (MCP) signaling domain"/>
    <property type="match status" value="1"/>
</dbReference>
<reference evidence="6" key="1">
    <citation type="journal article" date="2019" name="Int. J. Syst. Evol. Microbiol.">
        <title>The Global Catalogue of Microorganisms (GCM) 10K type strain sequencing project: providing services to taxonomists for standard genome sequencing and annotation.</title>
        <authorList>
            <consortium name="The Broad Institute Genomics Platform"/>
            <consortium name="The Broad Institute Genome Sequencing Center for Infectious Disease"/>
            <person name="Wu L."/>
            <person name="Ma J."/>
        </authorList>
    </citation>
    <scope>NUCLEOTIDE SEQUENCE [LARGE SCALE GENOMIC DNA]</scope>
    <source>
        <strain evidence="6">JCM 17555</strain>
    </source>
</reference>
<comment type="caution">
    <text evidence="5">The sequence shown here is derived from an EMBL/GenBank/DDBJ whole genome shotgun (WGS) entry which is preliminary data.</text>
</comment>
<keyword evidence="2 3" id="KW-0807">Transducer</keyword>
<dbReference type="PANTHER" id="PTHR32089:SF112">
    <property type="entry name" value="LYSOZYME-LIKE PROTEIN-RELATED"/>
    <property type="match status" value="1"/>
</dbReference>
<dbReference type="PROSITE" id="PS50111">
    <property type="entry name" value="CHEMOTAXIS_TRANSDUC_2"/>
    <property type="match status" value="1"/>
</dbReference>
<gene>
    <name evidence="5" type="ORF">GCM10022278_22200</name>
</gene>
<dbReference type="SMART" id="SM00283">
    <property type="entry name" value="MA"/>
    <property type="match status" value="1"/>
</dbReference>
<dbReference type="InterPro" id="IPR004089">
    <property type="entry name" value="MCPsignal_dom"/>
</dbReference>
<dbReference type="PANTHER" id="PTHR32089">
    <property type="entry name" value="METHYL-ACCEPTING CHEMOTAXIS PROTEIN MCPB"/>
    <property type="match status" value="1"/>
</dbReference>
<accession>A0ABP7PDS2</accession>
<evidence type="ECO:0000256" key="3">
    <source>
        <dbReference type="PROSITE-ProRule" id="PRU00284"/>
    </source>
</evidence>
<name>A0ABP7PDS2_9GAMM</name>
<protein>
    <recommendedName>
        <fullName evidence="4">Methyl-accepting transducer domain-containing protein</fullName>
    </recommendedName>
</protein>
<proteinExistence type="predicted"/>
<feature type="domain" description="Methyl-accepting transducer" evidence="4">
    <location>
        <begin position="45"/>
        <end position="292"/>
    </location>
</feature>
<comment type="subcellular location">
    <subcellularLocation>
        <location evidence="1">Membrane</location>
    </subcellularLocation>
</comment>
<dbReference type="Gene3D" id="1.10.287.950">
    <property type="entry name" value="Methyl-accepting chemotaxis protein"/>
    <property type="match status" value="1"/>
</dbReference>
<sequence>MLRLRAEQCDMFGFGKVKVGTHEKVVELAQLNLLEKKAQQFDSLMATQPGKAASELLQLLEPVSKLQADNAAAIDSLQGDLNAAVSHAGHLSDSAEHASTNASATVDTARQSIADIKQLSSNIEVSSRYISEFTQLLLSLENSNKTINQLVESIKAIADQTNLLALNAAIEAARAGEHGRGFAVVADEVRQLANTANESAEEIQSEIKKITDISGQVIQKQQEVSEVISSSVTIAGETVRTINDLMGSAHSTAEATKAVGKDCHGFRQSLDRASDDLGTLSAKARETSDGLTRSVDLGRSLKGTLPN</sequence>
<evidence type="ECO:0000313" key="6">
    <source>
        <dbReference type="Proteomes" id="UP001501337"/>
    </source>
</evidence>
<dbReference type="EMBL" id="BAABBO010000009">
    <property type="protein sequence ID" value="GAA3963925.1"/>
    <property type="molecule type" value="Genomic_DNA"/>
</dbReference>
<organism evidence="5 6">
    <name type="scientific">Allohahella marinimesophila</name>
    <dbReference type="NCBI Taxonomy" id="1054972"/>
    <lineage>
        <taxon>Bacteria</taxon>
        <taxon>Pseudomonadati</taxon>
        <taxon>Pseudomonadota</taxon>
        <taxon>Gammaproteobacteria</taxon>
        <taxon>Oceanospirillales</taxon>
        <taxon>Hahellaceae</taxon>
        <taxon>Allohahella</taxon>
    </lineage>
</organism>
<evidence type="ECO:0000256" key="2">
    <source>
        <dbReference type="ARBA" id="ARBA00023224"/>
    </source>
</evidence>
<dbReference type="Pfam" id="PF00015">
    <property type="entry name" value="MCPsignal"/>
    <property type="match status" value="1"/>
</dbReference>
<evidence type="ECO:0000256" key="1">
    <source>
        <dbReference type="ARBA" id="ARBA00004370"/>
    </source>
</evidence>
<evidence type="ECO:0000313" key="5">
    <source>
        <dbReference type="EMBL" id="GAA3963925.1"/>
    </source>
</evidence>
<evidence type="ECO:0000259" key="4">
    <source>
        <dbReference type="PROSITE" id="PS50111"/>
    </source>
</evidence>
<dbReference type="Proteomes" id="UP001501337">
    <property type="component" value="Unassembled WGS sequence"/>
</dbReference>